<reference evidence="1" key="1">
    <citation type="journal article" date="2023" name="Science">
        <title>Genome structures resolve the early diversification of teleost fishes.</title>
        <authorList>
            <person name="Parey E."/>
            <person name="Louis A."/>
            <person name="Montfort J."/>
            <person name="Bouchez O."/>
            <person name="Roques C."/>
            <person name="Iampietro C."/>
            <person name="Lluch J."/>
            <person name="Castinel A."/>
            <person name="Donnadieu C."/>
            <person name="Desvignes T."/>
            <person name="Floi Bucao C."/>
            <person name="Jouanno E."/>
            <person name="Wen M."/>
            <person name="Mejri S."/>
            <person name="Dirks R."/>
            <person name="Jansen H."/>
            <person name="Henkel C."/>
            <person name="Chen W.J."/>
            <person name="Zahm M."/>
            <person name="Cabau C."/>
            <person name="Klopp C."/>
            <person name="Thompson A.W."/>
            <person name="Robinson-Rechavi M."/>
            <person name="Braasch I."/>
            <person name="Lecointre G."/>
            <person name="Bobe J."/>
            <person name="Postlethwait J.H."/>
            <person name="Berthelot C."/>
            <person name="Roest Crollius H."/>
            <person name="Guiguen Y."/>
        </authorList>
    </citation>
    <scope>NUCLEOTIDE SEQUENCE</scope>
    <source>
        <strain evidence="1">NC1722</strain>
    </source>
</reference>
<comment type="caution">
    <text evidence="1">The sequence shown here is derived from an EMBL/GenBank/DDBJ whole genome shotgun (WGS) entry which is preliminary data.</text>
</comment>
<dbReference type="EMBL" id="JAINUG010000072">
    <property type="protein sequence ID" value="KAJ8401141.1"/>
    <property type="molecule type" value="Genomic_DNA"/>
</dbReference>
<dbReference type="Proteomes" id="UP001221898">
    <property type="component" value="Unassembled WGS sequence"/>
</dbReference>
<accession>A0AAD7WL87</accession>
<name>A0AAD7WL87_9TELE</name>
<sequence length="79" mass="9361">MPKGSVLCGEVRQDPVSRLTCRARGETLLQQSLLLSTLWTQRIWAWRYRKPHIQIDPRIGYPLENERRETDRKQCPSQL</sequence>
<evidence type="ECO:0000313" key="1">
    <source>
        <dbReference type="EMBL" id="KAJ8401141.1"/>
    </source>
</evidence>
<keyword evidence="2" id="KW-1185">Reference proteome</keyword>
<gene>
    <name evidence="1" type="ORF">AAFF_G00387230</name>
</gene>
<proteinExistence type="predicted"/>
<evidence type="ECO:0000313" key="2">
    <source>
        <dbReference type="Proteomes" id="UP001221898"/>
    </source>
</evidence>
<protein>
    <submittedName>
        <fullName evidence="1">Uncharacterized protein</fullName>
    </submittedName>
</protein>
<organism evidence="1 2">
    <name type="scientific">Aldrovandia affinis</name>
    <dbReference type="NCBI Taxonomy" id="143900"/>
    <lineage>
        <taxon>Eukaryota</taxon>
        <taxon>Metazoa</taxon>
        <taxon>Chordata</taxon>
        <taxon>Craniata</taxon>
        <taxon>Vertebrata</taxon>
        <taxon>Euteleostomi</taxon>
        <taxon>Actinopterygii</taxon>
        <taxon>Neopterygii</taxon>
        <taxon>Teleostei</taxon>
        <taxon>Notacanthiformes</taxon>
        <taxon>Halosauridae</taxon>
        <taxon>Aldrovandia</taxon>
    </lineage>
</organism>
<dbReference type="AlphaFoldDB" id="A0AAD7WL87"/>